<dbReference type="RefSeq" id="WP_265376742.1">
    <property type="nucleotide sequence ID" value="NZ_JAMQPV010000009.1"/>
</dbReference>
<dbReference type="InterPro" id="IPR019226">
    <property type="entry name" value="DUF2158"/>
</dbReference>
<gene>
    <name evidence="1" type="ORF">ND812_18240</name>
</gene>
<organism evidence="1 2">
    <name type="scientific">Leptospira limi</name>
    <dbReference type="NCBI Taxonomy" id="2950023"/>
    <lineage>
        <taxon>Bacteria</taxon>
        <taxon>Pseudomonadati</taxon>
        <taxon>Spirochaetota</taxon>
        <taxon>Spirochaetia</taxon>
        <taxon>Leptospirales</taxon>
        <taxon>Leptospiraceae</taxon>
        <taxon>Leptospira</taxon>
    </lineage>
</organism>
<name>A0ABT3M250_9LEPT</name>
<evidence type="ECO:0000313" key="2">
    <source>
        <dbReference type="Proteomes" id="UP001209737"/>
    </source>
</evidence>
<dbReference type="Proteomes" id="UP001209737">
    <property type="component" value="Unassembled WGS sequence"/>
</dbReference>
<dbReference type="EMBL" id="JAMQPV010000009">
    <property type="protein sequence ID" value="MCW7464048.1"/>
    <property type="molecule type" value="Genomic_DNA"/>
</dbReference>
<accession>A0ABT3M250</accession>
<reference evidence="1 2" key="1">
    <citation type="submission" date="2022-06" db="EMBL/GenBank/DDBJ databases">
        <title>Leptospira isolates from biofilms formed at urban environments.</title>
        <authorList>
            <person name="Ribeiro P.S."/>
            <person name="Sousa T."/>
            <person name="Carvalho N."/>
            <person name="Aburjaile F."/>
            <person name="Neves F."/>
            <person name="Oliveira D."/>
            <person name="Blanco L."/>
            <person name="Lima J."/>
            <person name="Costa F."/>
            <person name="Brenig B."/>
            <person name="Soares S."/>
            <person name="Ramos R."/>
            <person name="Goes-Neto A."/>
            <person name="Matiuzzi M."/>
            <person name="Azevedo V."/>
            <person name="Ristow P."/>
        </authorList>
    </citation>
    <scope>NUCLEOTIDE SEQUENCE [LARGE SCALE GENOMIC DNA]</scope>
    <source>
        <strain evidence="1 2">VSF25</strain>
    </source>
</reference>
<proteinExistence type="predicted"/>
<sequence>MELKIGDIVQLNSGGPNMTVTGFLDKKSGGLVKKGITAGKLNKSETNTNDYAICQWFDNVGSFKEDIFLISTVELKQ</sequence>
<keyword evidence="2" id="KW-1185">Reference proteome</keyword>
<dbReference type="Pfam" id="PF09926">
    <property type="entry name" value="DUF2158"/>
    <property type="match status" value="1"/>
</dbReference>
<protein>
    <submittedName>
        <fullName evidence="1">YodC family protein</fullName>
    </submittedName>
</protein>
<comment type="caution">
    <text evidence="1">The sequence shown here is derived from an EMBL/GenBank/DDBJ whole genome shotgun (WGS) entry which is preliminary data.</text>
</comment>
<evidence type="ECO:0000313" key="1">
    <source>
        <dbReference type="EMBL" id="MCW7464048.1"/>
    </source>
</evidence>